<proteinExistence type="predicted"/>
<organism evidence="2">
    <name type="scientific">Culex pipiens</name>
    <name type="common">House mosquito</name>
    <dbReference type="NCBI Taxonomy" id="7175"/>
    <lineage>
        <taxon>Eukaryota</taxon>
        <taxon>Metazoa</taxon>
        <taxon>Ecdysozoa</taxon>
        <taxon>Arthropoda</taxon>
        <taxon>Hexapoda</taxon>
        <taxon>Insecta</taxon>
        <taxon>Pterygota</taxon>
        <taxon>Neoptera</taxon>
        <taxon>Endopterygota</taxon>
        <taxon>Diptera</taxon>
        <taxon>Nematocera</taxon>
        <taxon>Culicoidea</taxon>
        <taxon>Culicidae</taxon>
        <taxon>Culicinae</taxon>
        <taxon>Culicini</taxon>
        <taxon>Culex</taxon>
        <taxon>Culex</taxon>
    </lineage>
</organism>
<keyword evidence="1" id="KW-0812">Transmembrane</keyword>
<evidence type="ECO:0000256" key="1">
    <source>
        <dbReference type="SAM" id="Phobius"/>
    </source>
</evidence>
<accession>A0A8D8BZT5</accession>
<dbReference type="AlphaFoldDB" id="A0A8D8BZT5"/>
<protein>
    <submittedName>
        <fullName evidence="2">(northern house mosquito) hypothetical protein</fullName>
    </submittedName>
</protein>
<reference evidence="2" key="1">
    <citation type="submission" date="2021-05" db="EMBL/GenBank/DDBJ databases">
        <authorList>
            <person name="Alioto T."/>
            <person name="Alioto T."/>
            <person name="Gomez Garrido J."/>
        </authorList>
    </citation>
    <scope>NUCLEOTIDE SEQUENCE</scope>
</reference>
<dbReference type="EMBL" id="HBUE01098982">
    <property type="protein sequence ID" value="CAG6484307.1"/>
    <property type="molecule type" value="Transcribed_RNA"/>
</dbReference>
<dbReference type="EMBL" id="HBUE01098979">
    <property type="protein sequence ID" value="CAG6484303.1"/>
    <property type="molecule type" value="Transcribed_RNA"/>
</dbReference>
<evidence type="ECO:0000313" key="2">
    <source>
        <dbReference type="EMBL" id="CAG6484307.1"/>
    </source>
</evidence>
<name>A0A8D8BZT5_CULPI</name>
<keyword evidence="1" id="KW-1133">Transmembrane helix</keyword>
<feature type="transmembrane region" description="Helical" evidence="1">
    <location>
        <begin position="74"/>
        <end position="96"/>
    </location>
</feature>
<sequence>MKNEFGKWCAFWNLGCESVCVRERPLKEKFPTQNTQHTNTHIYLKNVIISARGITLPSGQPGKLGLKLKQCYHLYFLVFLCIKPFCCLFFLTSSLYQISSSFSKKCLEKIKAHDMLQSLFCIGILI</sequence>
<keyword evidence="1" id="KW-0472">Membrane</keyword>